<sequence length="346" mass="36905">MRKDPVVNLYHAGNGERVYAPRLMRFNSLDSAAFSPFGKGGIHSYAFVSNNPANQRDPSGNFAVMSILIGAIVGATSGSAISAISEGARAAVNGDSFDWRRVGIGAAIGMISGGFGSAAAGTEGAVKLGLLVADSVVSGALEVGLTSTVGDDARSAAYSAMIGAVIGAAGFGVGSMASDIGDTITGARKGLAKVMKVGLSGRGAQNAAGQMAHQSNRAPLERAIYQLPISEAVGRHLDLQSLSSLNQVSRTINESMTRVRNNRMKVRWKLLDERMSALEHIYDEQQRTISNRARLARRQMPILRDYSAYEREKEQLVSAWLRSNPSDFSIIQRVRYSRFMPFTGGD</sequence>
<organism evidence="1 2">
    <name type="scientific">Vibrio cyclitrophicus</name>
    <dbReference type="NCBI Taxonomy" id="47951"/>
    <lineage>
        <taxon>Bacteria</taxon>
        <taxon>Pseudomonadati</taxon>
        <taxon>Pseudomonadota</taxon>
        <taxon>Gammaproteobacteria</taxon>
        <taxon>Vibrionales</taxon>
        <taxon>Vibrionaceae</taxon>
        <taxon>Vibrio</taxon>
    </lineage>
</organism>
<dbReference type="EMBL" id="CP170590">
    <property type="protein sequence ID" value="XNH96264.1"/>
    <property type="molecule type" value="Genomic_DNA"/>
</dbReference>
<protein>
    <submittedName>
        <fullName evidence="1">RHS repeat-associated core domain-containing protein</fullName>
    </submittedName>
</protein>
<evidence type="ECO:0000313" key="2">
    <source>
        <dbReference type="Proteomes" id="UP000235310"/>
    </source>
</evidence>
<name>A0ACD5G2T7_9VIBR</name>
<dbReference type="Proteomes" id="UP000235310">
    <property type="component" value="Chromosome 2"/>
</dbReference>
<gene>
    <name evidence="1" type="ORF">BCS90_17760</name>
</gene>
<proteinExistence type="predicted"/>
<evidence type="ECO:0000313" key="1">
    <source>
        <dbReference type="EMBL" id="XNH96264.1"/>
    </source>
</evidence>
<reference evidence="1 2" key="1">
    <citation type="journal article" date="2018" name="Nature">
        <title>A major lineage of non-tailed dsDNA viruses as unrecognized killers of marine bacteria.</title>
        <authorList>
            <person name="Kauffman K.M."/>
            <person name="Hussain F.A."/>
            <person name="Yang J."/>
            <person name="Arevalo P."/>
            <person name="Brown J.M."/>
            <person name="Chang W.K."/>
            <person name="VanInsberghe D."/>
            <person name="Elsherbini J."/>
            <person name="Sharma R.S."/>
            <person name="Cutler M.B."/>
            <person name="Kelly L."/>
            <person name="Polz M.F."/>
        </authorList>
    </citation>
    <scope>NUCLEOTIDE SEQUENCE [LARGE SCALE GENOMIC DNA]</scope>
    <source>
        <strain evidence="1 2">10N.222.46.E12</strain>
    </source>
</reference>
<accession>A0ACD5G2T7</accession>